<evidence type="ECO:0000313" key="2">
    <source>
        <dbReference type="EMBL" id="MEN9060278.1"/>
    </source>
</evidence>
<evidence type="ECO:0000256" key="1">
    <source>
        <dbReference type="SAM" id="SignalP"/>
    </source>
</evidence>
<reference evidence="2 3" key="1">
    <citation type="submission" date="2024-05" db="EMBL/GenBank/DDBJ databases">
        <title>Genome sequence of Ponticoccus litoralis KCCM 90028.</title>
        <authorList>
            <person name="Kim J.M."/>
            <person name="Lee J.K."/>
            <person name="Choi B.J."/>
            <person name="Bayburt H."/>
            <person name="Baek J.H."/>
            <person name="Jeon C.O."/>
        </authorList>
    </citation>
    <scope>NUCLEOTIDE SEQUENCE [LARGE SCALE GENOMIC DNA]</scope>
    <source>
        <strain evidence="2 3">KCCM 90028</strain>
    </source>
</reference>
<dbReference type="Proteomes" id="UP001428774">
    <property type="component" value="Unassembled WGS sequence"/>
</dbReference>
<proteinExistence type="predicted"/>
<feature type="signal peptide" evidence="1">
    <location>
        <begin position="1"/>
        <end position="23"/>
    </location>
</feature>
<accession>A0AAW9SNZ6</accession>
<dbReference type="EMBL" id="JBDNCH010000002">
    <property type="protein sequence ID" value="MEN9060278.1"/>
    <property type="molecule type" value="Genomic_DNA"/>
</dbReference>
<keyword evidence="3" id="KW-1185">Reference proteome</keyword>
<evidence type="ECO:0000313" key="3">
    <source>
        <dbReference type="Proteomes" id="UP001428774"/>
    </source>
</evidence>
<gene>
    <name evidence="2" type="ORF">ABFB10_03750</name>
</gene>
<sequence>MKTTGLLLLAALALGACGGGANRADRGYISYTTPTKAFATGPVSNACLRGGRKAASTSLCGCVQAVADRSLSGSDQRLAAKFFADPHHAQEIRQSDNPNHEAFWKRYKAFSASAERTCTGA</sequence>
<dbReference type="RefSeq" id="WP_347165479.1">
    <property type="nucleotide sequence ID" value="NZ_JBDNCH010000002.1"/>
</dbReference>
<dbReference type="AlphaFoldDB" id="A0AAW9SNZ6"/>
<organism evidence="2 3">
    <name type="scientific">Ponticoccus litoralis</name>
    <dbReference type="NCBI Taxonomy" id="422297"/>
    <lineage>
        <taxon>Bacteria</taxon>
        <taxon>Pseudomonadati</taxon>
        <taxon>Pseudomonadota</taxon>
        <taxon>Alphaproteobacteria</taxon>
        <taxon>Rhodobacterales</taxon>
        <taxon>Roseobacteraceae</taxon>
        <taxon>Ponticoccus</taxon>
    </lineage>
</organism>
<feature type="chain" id="PRO_5043790933" evidence="1">
    <location>
        <begin position="24"/>
        <end position="121"/>
    </location>
</feature>
<protein>
    <submittedName>
        <fullName evidence="2">Arginine transporter</fullName>
    </submittedName>
</protein>
<name>A0AAW9SNZ6_9RHOB</name>
<keyword evidence="1" id="KW-0732">Signal</keyword>
<comment type="caution">
    <text evidence="2">The sequence shown here is derived from an EMBL/GenBank/DDBJ whole genome shotgun (WGS) entry which is preliminary data.</text>
</comment>
<dbReference type="PROSITE" id="PS51257">
    <property type="entry name" value="PROKAR_LIPOPROTEIN"/>
    <property type="match status" value="1"/>
</dbReference>